<evidence type="ECO:0000313" key="2">
    <source>
        <dbReference type="Proteomes" id="UP000004994"/>
    </source>
</evidence>
<sequence>MRDFASCFSENAIQTTSCSNYYSKTSCFPQNSSTTLSTQNNVTCLYNVILSNKKHLLIIVSWSKTNVSQTLYIQFGDNPSNSFKISAISKKKKGKKSIEFDSDDDDDRKKIEVFWDLCDARYNSNNNNMFGVEPIDKYCVVVTFDSQIVLSLGHDIEEKIFKNCCTSIAKFSLVSRQEHFVGHTIYSTRAQFCENGSKHDILISCKGENEGKNIHYQQEQHNYPVLSICIDKKMVIRVKRLQWNFRGNQSIFLDGLFVDVMWDVHDWFFDSTNSGCAVFMFRTRSGLDSRLWLEDRDKLMHKNQDKVEFSFMIYASKTT</sequence>
<dbReference type="Gramene" id="Solyc11g066930.1.1">
    <property type="protein sequence ID" value="Solyc11g066930.1.1.1"/>
    <property type="gene ID" value="Solyc11g066930.1"/>
</dbReference>
<proteinExistence type="predicted"/>
<accession>A0A3Q7IZ94</accession>
<dbReference type="RefSeq" id="XP_004251021.1">
    <property type="nucleotide sequence ID" value="XM_004250973.5"/>
</dbReference>
<dbReference type="PaxDb" id="4081-Solyc11g066930.1.1"/>
<reference evidence="1" key="1">
    <citation type="journal article" date="2012" name="Nature">
        <title>The tomato genome sequence provides insights into fleshy fruit evolution.</title>
        <authorList>
            <consortium name="Tomato Genome Consortium"/>
        </authorList>
    </citation>
    <scope>NUCLEOTIDE SEQUENCE [LARGE SCALE GENOMIC DNA]</scope>
    <source>
        <strain evidence="1">cv. Heinz 1706</strain>
    </source>
</reference>
<protein>
    <recommendedName>
        <fullName evidence="3">DUF868 domain-containing protein</fullName>
    </recommendedName>
</protein>
<dbReference type="InParanoid" id="A0A3Q7IZ94"/>
<gene>
    <name evidence="1" type="primary">LOC101249043</name>
</gene>
<keyword evidence="2" id="KW-1185">Reference proteome</keyword>
<dbReference type="EnsemblPlants" id="Solyc11g066930.1.1">
    <property type="protein sequence ID" value="Solyc11g066930.1.1.1"/>
    <property type="gene ID" value="Solyc11g066930.1"/>
</dbReference>
<dbReference type="InterPro" id="IPR008586">
    <property type="entry name" value="DUF868_pln"/>
</dbReference>
<dbReference type="PANTHER" id="PTHR31972:SF48">
    <property type="entry name" value="OS04G0407500 PROTEIN"/>
    <property type="match status" value="1"/>
</dbReference>
<dbReference type="AlphaFoldDB" id="A0A3Q7IZ94"/>
<evidence type="ECO:0008006" key="3">
    <source>
        <dbReference type="Google" id="ProtNLM"/>
    </source>
</evidence>
<dbReference type="STRING" id="4081.A0A3Q7IZ94"/>
<dbReference type="GeneID" id="101249043"/>
<dbReference type="Pfam" id="PF05910">
    <property type="entry name" value="DUF868"/>
    <property type="match status" value="1"/>
</dbReference>
<dbReference type="Proteomes" id="UP000004994">
    <property type="component" value="Chromosome 11"/>
</dbReference>
<reference evidence="1" key="2">
    <citation type="submission" date="2019-01" db="UniProtKB">
        <authorList>
            <consortium name="EnsemblPlants"/>
        </authorList>
    </citation>
    <scope>IDENTIFICATION</scope>
    <source>
        <strain evidence="1">cv. Heinz 1706</strain>
    </source>
</reference>
<name>A0A3Q7IZ94_SOLLC</name>
<organism evidence="1">
    <name type="scientific">Solanum lycopersicum</name>
    <name type="common">Tomato</name>
    <name type="synonym">Lycopersicon esculentum</name>
    <dbReference type="NCBI Taxonomy" id="4081"/>
    <lineage>
        <taxon>Eukaryota</taxon>
        <taxon>Viridiplantae</taxon>
        <taxon>Streptophyta</taxon>
        <taxon>Embryophyta</taxon>
        <taxon>Tracheophyta</taxon>
        <taxon>Spermatophyta</taxon>
        <taxon>Magnoliopsida</taxon>
        <taxon>eudicotyledons</taxon>
        <taxon>Gunneridae</taxon>
        <taxon>Pentapetalae</taxon>
        <taxon>asterids</taxon>
        <taxon>lamiids</taxon>
        <taxon>Solanales</taxon>
        <taxon>Solanaceae</taxon>
        <taxon>Solanoideae</taxon>
        <taxon>Solaneae</taxon>
        <taxon>Solanum</taxon>
        <taxon>Solanum subgen. Lycopersicon</taxon>
    </lineage>
</organism>
<dbReference type="PANTHER" id="PTHR31972">
    <property type="entry name" value="EXPRESSED PROTEIN"/>
    <property type="match status" value="1"/>
</dbReference>
<dbReference type="OMA" id="CTREDGP"/>
<dbReference type="OrthoDB" id="678233at2759"/>
<dbReference type="KEGG" id="sly:101249043"/>
<evidence type="ECO:0000313" key="1">
    <source>
        <dbReference type="EnsemblPlants" id="Solyc11g066930.1.1.1"/>
    </source>
</evidence>